<accession>A0A4S3PRL7</accession>
<dbReference type="RefSeq" id="WP_136380029.1">
    <property type="nucleotide sequence ID" value="NZ_SLUB01000022.1"/>
</dbReference>
<dbReference type="InterPro" id="IPR043519">
    <property type="entry name" value="NT_sf"/>
</dbReference>
<dbReference type="Gene3D" id="3.30.460.40">
    <property type="match status" value="1"/>
</dbReference>
<dbReference type="EMBL" id="SLUB01000022">
    <property type="protein sequence ID" value="THE11925.1"/>
    <property type="molecule type" value="Genomic_DNA"/>
</dbReference>
<dbReference type="AlphaFoldDB" id="A0A4S3PRL7"/>
<gene>
    <name evidence="1" type="ORF">E1I69_12995</name>
</gene>
<dbReference type="Proteomes" id="UP000306477">
    <property type="component" value="Unassembled WGS sequence"/>
</dbReference>
<organism evidence="1 2">
    <name type="scientific">Bacillus timonensis</name>
    <dbReference type="NCBI Taxonomy" id="1033734"/>
    <lineage>
        <taxon>Bacteria</taxon>
        <taxon>Bacillati</taxon>
        <taxon>Bacillota</taxon>
        <taxon>Bacilli</taxon>
        <taxon>Bacillales</taxon>
        <taxon>Bacillaceae</taxon>
        <taxon>Bacillus</taxon>
    </lineage>
</organism>
<keyword evidence="2" id="KW-1185">Reference proteome</keyword>
<dbReference type="OrthoDB" id="2351919at2"/>
<evidence type="ECO:0000313" key="1">
    <source>
        <dbReference type="EMBL" id="THE11925.1"/>
    </source>
</evidence>
<proteinExistence type="predicted"/>
<sequence length="177" mass="20211">MIETLREIVATVGERKIIWGVGGSLLLSFHGLVQHPNDIDLLVNEEDALWFNKKLELLGTSLEAKSLRPFRTSYFAKFRVGGFNVDSMGGFAIEHEEGVYRLPFDENSVVGRVEGIPLCSLEDWYILYMLIPNRQDKAARIEEHFNKNGVKHPMLLARALNQPLPHEIKAKVEKLLW</sequence>
<evidence type="ECO:0008006" key="3">
    <source>
        <dbReference type="Google" id="ProtNLM"/>
    </source>
</evidence>
<protein>
    <recommendedName>
        <fullName evidence="3">Nucleotidyltransferase family protein</fullName>
    </recommendedName>
</protein>
<dbReference type="SUPFAM" id="SSF81301">
    <property type="entry name" value="Nucleotidyltransferase"/>
    <property type="match status" value="1"/>
</dbReference>
<evidence type="ECO:0000313" key="2">
    <source>
        <dbReference type="Proteomes" id="UP000306477"/>
    </source>
</evidence>
<comment type="caution">
    <text evidence="1">The sequence shown here is derived from an EMBL/GenBank/DDBJ whole genome shotgun (WGS) entry which is preliminary data.</text>
</comment>
<name>A0A4S3PRL7_9BACI</name>
<reference evidence="1 2" key="1">
    <citation type="journal article" date="2019" name="Indoor Air">
        <title>Impacts of indoor surface finishes on bacterial viability.</title>
        <authorList>
            <person name="Hu J."/>
            <person name="Maamar S.B."/>
            <person name="Glawe A.J."/>
            <person name="Gottel N."/>
            <person name="Gilbert J.A."/>
            <person name="Hartmann E.M."/>
        </authorList>
    </citation>
    <scope>NUCLEOTIDE SEQUENCE [LARGE SCALE GENOMIC DNA]</scope>
    <source>
        <strain evidence="1 2">AF060A6</strain>
    </source>
</reference>